<gene>
    <name evidence="1" type="ORF">L3V18_02790</name>
</gene>
<keyword evidence="2" id="KW-1185">Reference proteome</keyword>
<dbReference type="InterPro" id="IPR012434">
    <property type="entry name" value="DUF1631"/>
</dbReference>
<accession>A0ABS9HP20</accession>
<evidence type="ECO:0000313" key="2">
    <source>
        <dbReference type="Proteomes" id="UP001430796"/>
    </source>
</evidence>
<proteinExistence type="predicted"/>
<dbReference type="RefSeq" id="WP_237053071.1">
    <property type="nucleotide sequence ID" value="NZ_JAKJPO010000001.1"/>
</dbReference>
<dbReference type="Proteomes" id="UP001430796">
    <property type="component" value="Unassembled WGS sequence"/>
</dbReference>
<name>A0ABS9HP20_9GAMM</name>
<dbReference type="EMBL" id="JAKJPO010000001">
    <property type="protein sequence ID" value="MCF7220720.1"/>
    <property type="molecule type" value="Genomic_DNA"/>
</dbReference>
<organism evidence="1 2">
    <name type="scientific">Marilutibacter chinensis</name>
    <dbReference type="NCBI Taxonomy" id="2912247"/>
    <lineage>
        <taxon>Bacteria</taxon>
        <taxon>Pseudomonadati</taxon>
        <taxon>Pseudomonadota</taxon>
        <taxon>Gammaproteobacteria</taxon>
        <taxon>Lysobacterales</taxon>
        <taxon>Lysobacteraceae</taxon>
        <taxon>Marilutibacter</taxon>
    </lineage>
</organism>
<dbReference type="Pfam" id="PF07793">
    <property type="entry name" value="DUF1631"/>
    <property type="match status" value="1"/>
</dbReference>
<comment type="caution">
    <text evidence="1">The sequence shown here is derived from an EMBL/GenBank/DDBJ whole genome shotgun (WGS) entry which is preliminary data.</text>
</comment>
<reference evidence="1 2" key="2">
    <citation type="submission" date="2022-01" db="EMBL/GenBank/DDBJ databases">
        <title>Lysobacter chinensis sp. nov., a bacterium isolated from cow dung compost.</title>
        <authorList>
            <person name="Liu Y."/>
        </authorList>
    </citation>
    <scope>NUCLEOTIDE SEQUENCE [LARGE SCALE GENOMIC DNA]</scope>
    <source>
        <strain evidence="1 2">TLK-CK17</strain>
    </source>
</reference>
<evidence type="ECO:0000313" key="1">
    <source>
        <dbReference type="EMBL" id="MCF7220720.1"/>
    </source>
</evidence>
<sequence>MDALPRHAQQLMGQVLDLVAERLRPDVELLLLRLDDAMIERAREERDDEMLAQWMGSRQALGQRGADFYPSLIDMLRREFLTARDHLAPALSTGMSRDRLQPLMLLDEHIVDEDGALAGIAARHESRAGLQLMLLGHRFAVLLERPPLDAAALPLGPRAFCRALRHAAHEIGLPIHARMALYGVYDTQNGPRYEALVLAVNDLLDKAGVLAGLSFVPLPARDSAHHPGRGRQRMPTAASATDDTLLSEVEAVRIVNAALDELMPPGSLPKDRLAEYHGAVAAMVRLVSRFGSHSDEWMRCRMIVAELVDALRAGRSIDPATREWIAGSLALLDYAPDECERLATALIHIGGDAIAASGAEPAARRLQARIDALPKGALIGFSRDGGIMRARLRDHRRDTHRVLLASEDSGQEAWIDVDTITRLIADGRAWLLAGSGGAR</sequence>
<reference evidence="1 2" key="3">
    <citation type="submission" date="2022-01" db="EMBL/GenBank/DDBJ databases">
        <authorList>
            <person name="Zhou L.Y."/>
        </authorList>
    </citation>
    <scope>NUCLEOTIDE SEQUENCE [LARGE SCALE GENOMIC DNA]</scope>
    <source>
        <strain evidence="1 2">TLK-CK17</strain>
    </source>
</reference>
<reference evidence="2" key="1">
    <citation type="submission" date="2022-01" db="EMBL/GenBank/DDBJ databases">
        <title>Lysobacter chinensis sp. nov., a bacterium isolated from cow dung compost.</title>
        <authorList>
            <person name="Zhou L.Y."/>
        </authorList>
    </citation>
    <scope>NUCLEOTIDE SEQUENCE [LARGE SCALE GENOMIC DNA]</scope>
    <source>
        <strain evidence="2">TLK-CK17</strain>
    </source>
</reference>
<protein>
    <submittedName>
        <fullName evidence="1">DUF1631 domain-containing protein</fullName>
    </submittedName>
</protein>